<organism evidence="2 3">
    <name type="scientific">Bionectria ochroleuca</name>
    <name type="common">Gliocladium roseum</name>
    <dbReference type="NCBI Taxonomy" id="29856"/>
    <lineage>
        <taxon>Eukaryota</taxon>
        <taxon>Fungi</taxon>
        <taxon>Dikarya</taxon>
        <taxon>Ascomycota</taxon>
        <taxon>Pezizomycotina</taxon>
        <taxon>Sordariomycetes</taxon>
        <taxon>Hypocreomycetidae</taxon>
        <taxon>Hypocreales</taxon>
        <taxon>Bionectriaceae</taxon>
        <taxon>Clonostachys</taxon>
    </lineage>
</organism>
<feature type="compositionally biased region" description="Polar residues" evidence="1">
    <location>
        <begin position="547"/>
        <end position="561"/>
    </location>
</feature>
<evidence type="ECO:0000313" key="2">
    <source>
        <dbReference type="EMBL" id="KAF9743572.1"/>
    </source>
</evidence>
<gene>
    <name evidence="2" type="ORF">IM811_005912</name>
</gene>
<feature type="compositionally biased region" description="Polar residues" evidence="1">
    <location>
        <begin position="1"/>
        <end position="11"/>
    </location>
</feature>
<dbReference type="InterPro" id="IPR011009">
    <property type="entry name" value="Kinase-like_dom_sf"/>
</dbReference>
<accession>A0A8H7K4G0</accession>
<dbReference type="EMBL" id="JADCTT010000016">
    <property type="protein sequence ID" value="KAF9743572.1"/>
    <property type="molecule type" value="Genomic_DNA"/>
</dbReference>
<protein>
    <recommendedName>
        <fullName evidence="4">Protein kinase domain-containing protein</fullName>
    </recommendedName>
</protein>
<evidence type="ECO:0000313" key="3">
    <source>
        <dbReference type="Proteomes" id="UP000616885"/>
    </source>
</evidence>
<dbReference type="Proteomes" id="UP000616885">
    <property type="component" value="Unassembled WGS sequence"/>
</dbReference>
<evidence type="ECO:0000256" key="1">
    <source>
        <dbReference type="SAM" id="MobiDB-lite"/>
    </source>
</evidence>
<dbReference type="PANTHER" id="PTHR37171">
    <property type="entry name" value="SERINE/THREONINE-PROTEIN KINASE YRZF-RELATED"/>
    <property type="match status" value="1"/>
</dbReference>
<dbReference type="AlphaFoldDB" id="A0A8H7K4G0"/>
<feature type="region of interest" description="Disordered" evidence="1">
    <location>
        <begin position="454"/>
        <end position="561"/>
    </location>
</feature>
<feature type="region of interest" description="Disordered" evidence="1">
    <location>
        <begin position="1"/>
        <end position="93"/>
    </location>
</feature>
<feature type="compositionally biased region" description="Polar residues" evidence="1">
    <location>
        <begin position="524"/>
        <end position="535"/>
    </location>
</feature>
<comment type="caution">
    <text evidence="2">The sequence shown here is derived from an EMBL/GenBank/DDBJ whole genome shotgun (WGS) entry which is preliminary data.</text>
</comment>
<feature type="compositionally biased region" description="Polar residues" evidence="1">
    <location>
        <begin position="469"/>
        <end position="478"/>
    </location>
</feature>
<feature type="compositionally biased region" description="Basic and acidic residues" evidence="1">
    <location>
        <begin position="263"/>
        <end position="272"/>
    </location>
</feature>
<dbReference type="InterPro" id="IPR052396">
    <property type="entry name" value="Meiotic_Drive_Suppr_Kinase"/>
</dbReference>
<dbReference type="PANTHER" id="PTHR37171:SF1">
    <property type="entry name" value="SERINE_THREONINE-PROTEIN KINASE YRZF-RELATED"/>
    <property type="match status" value="1"/>
</dbReference>
<feature type="region of interest" description="Disordered" evidence="1">
    <location>
        <begin position="247"/>
        <end position="272"/>
    </location>
</feature>
<dbReference type="SUPFAM" id="SSF56112">
    <property type="entry name" value="Protein kinase-like (PK-like)"/>
    <property type="match status" value="1"/>
</dbReference>
<proteinExistence type="predicted"/>
<feature type="compositionally biased region" description="Basic and acidic residues" evidence="1">
    <location>
        <begin position="13"/>
        <end position="91"/>
    </location>
</feature>
<name>A0A8H7K4G0_BIOOC</name>
<dbReference type="Pfam" id="PF06293">
    <property type="entry name" value="Kdo"/>
    <property type="match status" value="1"/>
</dbReference>
<dbReference type="Gene3D" id="1.10.510.10">
    <property type="entry name" value="Transferase(Phosphotransferase) domain 1"/>
    <property type="match status" value="1"/>
</dbReference>
<evidence type="ECO:0008006" key="4">
    <source>
        <dbReference type="Google" id="ProtNLM"/>
    </source>
</evidence>
<sequence>MSAPTDTQTLLQRLREAEERAAREEERANQEKERANQEKERANQEKERANQEKERANRAETERDQAAIERDQEEERANRAETERDQEREQTRPTTLDEYLEACHNLVYARLTVESDPSKTTTGSIRAYHKLVPEHLKQWTSFFDEQGKMLTIIYSFFPVEERLFDNRAYLATLGNKVSAAPIADEKMLENFLHNCVEEQVRCIIHELSRSEDFQRQLNIGSGIKFENHLKAISDTAYEVVERERRQPLPPLQQESEEPGPESQRPRTPDLIRDPAKLNADQICIYRYEDTGLGKRSVIAIAEYKPPHKLTLPQLRKGLHDMHIFQDVVCKNKIPTEAEAKFQHYAEELTAAAITQTYHYMIKGGLAYSLLTTGEAIVFLKVDWRAPEVLYYHLAEPGPEVEAHGQFRSCTAVSQYLAFHLLALSDHANIGQDRRHEVIGGLRQWKVDFRRTASTISKDPQEASPRSPAFTPTTYSTVDRTVKGRRRKMKKNTGPGGTLPVRRRKDDEPDDGGDLNRPPSASPAEWQQTGQNQGARRSQRIAGRAAAESSQGDSTNSNKGSDQAMQFCTQRCLLGLVRGYILDAKCPNFTFHRTRNCKTNCSKRHPITHVDFLELLSQQLKRTLDSGITSLDITGSRGALFKITLLAYGYTFIGKGTVKAFISDLKHEALVYKRLKGVQGTHIPVFLGAIDLGALGRTYYYDFRVEVVHLSFMSWGGVGLRAIDSTDLDEASLTKMAIRSMKAIHQEGVVHMDTRRENILFNPETQEVMIIDFERSQLLSPPRRQLAALEPNKRRRIQDTSGKIKVVSRPRCVKRQLEPGFLHDLAGVEGAFM</sequence>
<reference evidence="2" key="1">
    <citation type="submission" date="2020-10" db="EMBL/GenBank/DDBJ databases">
        <title>High-Quality Genome Resource of Clonostachys rosea strain S41 by Oxford Nanopore Long-Read Sequencing.</title>
        <authorList>
            <person name="Wang H."/>
        </authorList>
    </citation>
    <scope>NUCLEOTIDE SEQUENCE</scope>
    <source>
        <strain evidence="2">S41</strain>
    </source>
</reference>